<gene>
    <name evidence="3" type="ORF">A3B18_01490</name>
</gene>
<evidence type="ECO:0000259" key="2">
    <source>
        <dbReference type="Pfam" id="PF13439"/>
    </source>
</evidence>
<dbReference type="InterPro" id="IPR001296">
    <property type="entry name" value="Glyco_trans_1"/>
</dbReference>
<dbReference type="PANTHER" id="PTHR45947">
    <property type="entry name" value="SULFOQUINOVOSYL TRANSFERASE SQD2"/>
    <property type="match status" value="1"/>
</dbReference>
<evidence type="ECO:0008006" key="5">
    <source>
        <dbReference type="Google" id="ProtNLM"/>
    </source>
</evidence>
<dbReference type="Pfam" id="PF00534">
    <property type="entry name" value="Glycos_transf_1"/>
    <property type="match status" value="1"/>
</dbReference>
<feature type="domain" description="Glycosyl transferase family 1" evidence="1">
    <location>
        <begin position="128"/>
        <end position="221"/>
    </location>
</feature>
<dbReference type="PANTHER" id="PTHR45947:SF3">
    <property type="entry name" value="SULFOQUINOVOSYL TRANSFERASE SQD2"/>
    <property type="match status" value="1"/>
</dbReference>
<reference evidence="3 4" key="1">
    <citation type="journal article" date="2016" name="Nat. Commun.">
        <title>Thousands of microbial genomes shed light on interconnected biogeochemical processes in an aquifer system.</title>
        <authorList>
            <person name="Anantharaman K."/>
            <person name="Brown C.T."/>
            <person name="Hug L.A."/>
            <person name="Sharon I."/>
            <person name="Castelle C.J."/>
            <person name="Probst A.J."/>
            <person name="Thomas B.C."/>
            <person name="Singh A."/>
            <person name="Wilkins M.J."/>
            <person name="Karaoz U."/>
            <person name="Brodie E.L."/>
            <person name="Williams K.H."/>
            <person name="Hubbard S.S."/>
            <person name="Banfield J.F."/>
        </authorList>
    </citation>
    <scope>NUCLEOTIDE SEQUENCE [LARGE SCALE GENOMIC DNA]</scope>
</reference>
<evidence type="ECO:0000259" key="1">
    <source>
        <dbReference type="Pfam" id="PF00534"/>
    </source>
</evidence>
<evidence type="ECO:0000313" key="4">
    <source>
        <dbReference type="Proteomes" id="UP000178684"/>
    </source>
</evidence>
<dbReference type="Gene3D" id="3.40.50.2000">
    <property type="entry name" value="Glycogen Phosphorylase B"/>
    <property type="match status" value="4"/>
</dbReference>
<dbReference type="GO" id="GO:0016757">
    <property type="term" value="F:glycosyltransferase activity"/>
    <property type="evidence" value="ECO:0007669"/>
    <property type="project" value="InterPro"/>
</dbReference>
<dbReference type="EMBL" id="MFIE01000013">
    <property type="protein sequence ID" value="OGF82755.1"/>
    <property type="molecule type" value="Genomic_DNA"/>
</dbReference>
<dbReference type="Pfam" id="PF13439">
    <property type="entry name" value="Glyco_transf_4"/>
    <property type="match status" value="1"/>
</dbReference>
<dbReference type="AlphaFoldDB" id="A0A1F5X482"/>
<dbReference type="InterPro" id="IPR028098">
    <property type="entry name" value="Glyco_trans_4-like_N"/>
</dbReference>
<name>A0A1F5X482_9BACT</name>
<organism evidence="3 4">
    <name type="scientific">Candidatus Giovannonibacteria bacterium RIFCSPLOWO2_01_FULL_46_13</name>
    <dbReference type="NCBI Taxonomy" id="1798352"/>
    <lineage>
        <taxon>Bacteria</taxon>
        <taxon>Candidatus Giovannoniibacteriota</taxon>
    </lineage>
</organism>
<dbReference type="InterPro" id="IPR050194">
    <property type="entry name" value="Glycosyltransferase_grp1"/>
</dbReference>
<feature type="domain" description="Glycosyltransferase subfamily 4-like N-terminal" evidence="2">
    <location>
        <begin position="7"/>
        <end position="81"/>
    </location>
</feature>
<dbReference type="SUPFAM" id="SSF53756">
    <property type="entry name" value="UDP-Glycosyltransferase/glycogen phosphorylase"/>
    <property type="match status" value="1"/>
</dbReference>
<dbReference type="CDD" id="cd03801">
    <property type="entry name" value="GT4_PimA-like"/>
    <property type="match status" value="1"/>
</dbReference>
<protein>
    <recommendedName>
        <fullName evidence="5">Glycosyl transferase family 1 domain-containing protein</fullName>
    </recommendedName>
</protein>
<evidence type="ECO:0000313" key="3">
    <source>
        <dbReference type="EMBL" id="OGF82755.1"/>
    </source>
</evidence>
<sequence>MMASYGSIGAMLSKIFFPRIPFVLTIQEGDREWEKNKFWWRRILSKADFVTTISSFLLVEVRKAGYAGKAEIIHNGVDLEKYGTPGKSKSGKTIVSISRRVYKNGLDVLERAFDIVKKKFPEAELKIISDAKHEDVPRYLSEADIFVRPSRSEGLGTAFLEAMAAGLPIIATPVGGIPDFLKDRETGLFTKVDDPEDLAEKIEMLFNDEKLREKLIINGRKLVEEKYQWPKIVRDMERVFDSLL</sequence>
<dbReference type="Proteomes" id="UP000178684">
    <property type="component" value="Unassembled WGS sequence"/>
</dbReference>
<accession>A0A1F5X482</accession>
<comment type="caution">
    <text evidence="3">The sequence shown here is derived from an EMBL/GenBank/DDBJ whole genome shotgun (WGS) entry which is preliminary data.</text>
</comment>
<proteinExistence type="predicted"/>